<dbReference type="GO" id="GO:0005524">
    <property type="term" value="F:ATP binding"/>
    <property type="evidence" value="ECO:0007669"/>
    <property type="project" value="UniProtKB-KW"/>
</dbReference>
<dbReference type="PANTHER" id="PTHR43297:SF13">
    <property type="entry name" value="NICKEL ABC TRANSPORTER, ATP-BINDING PROTEIN"/>
    <property type="match status" value="1"/>
</dbReference>
<evidence type="ECO:0000256" key="5">
    <source>
        <dbReference type="ARBA" id="ARBA00022840"/>
    </source>
</evidence>
<keyword evidence="3" id="KW-1003">Cell membrane</keyword>
<sequence length="415" mass="44948">MNGPLLSVVDLHTQFHTDEGTVHAVDGIDFDVNAGETVCIVGESGSGKTVTSESITKLLPIPPGDIPEGRIEFRDLETVRELADAFPRHVFDVVEGEDREQGHGEQQVGDDQFVVVEERSGEDITRGYVDLTRAPEQALRHIRGGDVAHVFQNPQSALDPVYTVGWQIVEAIQLHSDTDDATARERAIDLLDRVGIPDAATRVDNYPHEFSGGMKQRVIVAIALASNPALLVADEPTTALDVTIQAQILGLLQEIQDDLDMAVLFVTHDLGVVAEIADRVVVMYAGEVMETGDVFDLFENPAHPYTRALLECLPGRGDETVSIDGSLPSPTAPPDGCRFAPRCPHAVEECTTGDQPPLHPVEDRDQTVSCVYYGDDYDERVVQTAFSSAQDSSARTDGGPVADDDSVRSEAVSDE</sequence>
<evidence type="ECO:0000256" key="12">
    <source>
        <dbReference type="ARBA" id="ARBA00048610"/>
    </source>
</evidence>
<keyword evidence="4" id="KW-0547">Nucleotide-binding</keyword>
<keyword evidence="7" id="KW-0406">Ion transport</keyword>
<dbReference type="Pfam" id="PF08352">
    <property type="entry name" value="oligo_HPY"/>
    <property type="match status" value="1"/>
</dbReference>
<dbReference type="RefSeq" id="WP_247414683.1">
    <property type="nucleotide sequence ID" value="NZ_JALLGW010000001.1"/>
</dbReference>
<dbReference type="PROSITE" id="PS00211">
    <property type="entry name" value="ABC_TRANSPORTER_1"/>
    <property type="match status" value="1"/>
</dbReference>
<comment type="subunit">
    <text evidence="9">The complex is composed of two ATP-binding proteins (NikD and NikE), two transmembrane proteins (NikB and NikC) and a solute-binding protein (NikA).</text>
</comment>
<dbReference type="InterPro" id="IPR003439">
    <property type="entry name" value="ABC_transporter-like_ATP-bd"/>
</dbReference>
<dbReference type="PROSITE" id="PS50893">
    <property type="entry name" value="ABC_TRANSPORTER_2"/>
    <property type="match status" value="1"/>
</dbReference>
<name>A0ABD5RMZ6_9EURY</name>
<dbReference type="InterPro" id="IPR050388">
    <property type="entry name" value="ABC_Ni/Peptide_Import"/>
</dbReference>
<proteinExistence type="predicted"/>
<keyword evidence="16" id="KW-1185">Reference proteome</keyword>
<evidence type="ECO:0000256" key="6">
    <source>
        <dbReference type="ARBA" id="ARBA00022967"/>
    </source>
</evidence>
<comment type="subcellular location">
    <subcellularLocation>
        <location evidence="1">Cell membrane</location>
        <topology evidence="1">Peripheral membrane protein</topology>
    </subcellularLocation>
</comment>
<evidence type="ECO:0000256" key="2">
    <source>
        <dbReference type="ARBA" id="ARBA00022448"/>
    </source>
</evidence>
<evidence type="ECO:0000256" key="13">
    <source>
        <dbReference type="SAM" id="MobiDB-lite"/>
    </source>
</evidence>
<accession>A0ABD5RMZ6</accession>
<evidence type="ECO:0000313" key="16">
    <source>
        <dbReference type="Proteomes" id="UP001596099"/>
    </source>
</evidence>
<dbReference type="SUPFAM" id="SSF52540">
    <property type="entry name" value="P-loop containing nucleoside triphosphate hydrolases"/>
    <property type="match status" value="1"/>
</dbReference>
<feature type="compositionally biased region" description="Polar residues" evidence="13">
    <location>
        <begin position="386"/>
        <end position="395"/>
    </location>
</feature>
<evidence type="ECO:0000256" key="4">
    <source>
        <dbReference type="ARBA" id="ARBA00022741"/>
    </source>
</evidence>
<dbReference type="CDD" id="cd03257">
    <property type="entry name" value="ABC_NikE_OppD_transporters"/>
    <property type="match status" value="1"/>
</dbReference>
<dbReference type="Pfam" id="PF00005">
    <property type="entry name" value="ABC_tran"/>
    <property type="match status" value="1"/>
</dbReference>
<evidence type="ECO:0000256" key="11">
    <source>
        <dbReference type="ARBA" id="ARBA00044143"/>
    </source>
</evidence>
<dbReference type="InterPro" id="IPR017871">
    <property type="entry name" value="ABC_transporter-like_CS"/>
</dbReference>
<evidence type="ECO:0000256" key="1">
    <source>
        <dbReference type="ARBA" id="ARBA00004202"/>
    </source>
</evidence>
<dbReference type="InterPro" id="IPR013563">
    <property type="entry name" value="Oligopep_ABC_C"/>
</dbReference>
<reference evidence="15 16" key="1">
    <citation type="journal article" date="2019" name="Int. J. Syst. Evol. Microbiol.">
        <title>The Global Catalogue of Microorganisms (GCM) 10K type strain sequencing project: providing services to taxonomists for standard genome sequencing and annotation.</title>
        <authorList>
            <consortium name="The Broad Institute Genomics Platform"/>
            <consortium name="The Broad Institute Genome Sequencing Center for Infectious Disease"/>
            <person name="Wu L."/>
            <person name="Ma J."/>
        </authorList>
    </citation>
    <scope>NUCLEOTIDE SEQUENCE [LARGE SCALE GENOMIC DNA]</scope>
    <source>
        <strain evidence="15 16">CGMCC 1.12543</strain>
    </source>
</reference>
<dbReference type="EC" id="7.2.2.11" evidence="10"/>
<feature type="region of interest" description="Disordered" evidence="13">
    <location>
        <begin position="386"/>
        <end position="415"/>
    </location>
</feature>
<protein>
    <recommendedName>
        <fullName evidence="11">Nickel import system ATP-binding protein NikD</fullName>
        <ecNumber evidence="10">7.2.2.11</ecNumber>
    </recommendedName>
</protein>
<evidence type="ECO:0000313" key="15">
    <source>
        <dbReference type="EMBL" id="MFC5971798.1"/>
    </source>
</evidence>
<organism evidence="15 16">
    <name type="scientific">Halomarina salina</name>
    <dbReference type="NCBI Taxonomy" id="1872699"/>
    <lineage>
        <taxon>Archaea</taxon>
        <taxon>Methanobacteriati</taxon>
        <taxon>Methanobacteriota</taxon>
        <taxon>Stenosarchaea group</taxon>
        <taxon>Halobacteria</taxon>
        <taxon>Halobacteriales</taxon>
        <taxon>Natronomonadaceae</taxon>
        <taxon>Halomarina</taxon>
    </lineage>
</organism>
<evidence type="ECO:0000256" key="3">
    <source>
        <dbReference type="ARBA" id="ARBA00022475"/>
    </source>
</evidence>
<keyword evidence="2" id="KW-0813">Transport</keyword>
<evidence type="ECO:0000259" key="14">
    <source>
        <dbReference type="PROSITE" id="PS50893"/>
    </source>
</evidence>
<dbReference type="GO" id="GO:0015413">
    <property type="term" value="F:ABC-type nickel transporter activity"/>
    <property type="evidence" value="ECO:0007669"/>
    <property type="project" value="UniProtKB-EC"/>
</dbReference>
<dbReference type="InterPro" id="IPR027417">
    <property type="entry name" value="P-loop_NTPase"/>
</dbReference>
<keyword evidence="5 15" id="KW-0067">ATP-binding</keyword>
<evidence type="ECO:0000256" key="10">
    <source>
        <dbReference type="ARBA" id="ARBA00039098"/>
    </source>
</evidence>
<dbReference type="InterPro" id="IPR003593">
    <property type="entry name" value="AAA+_ATPase"/>
</dbReference>
<evidence type="ECO:0000256" key="7">
    <source>
        <dbReference type="ARBA" id="ARBA00023065"/>
    </source>
</evidence>
<evidence type="ECO:0000256" key="8">
    <source>
        <dbReference type="ARBA" id="ARBA00023136"/>
    </source>
</evidence>
<evidence type="ECO:0000256" key="9">
    <source>
        <dbReference type="ARBA" id="ARBA00038669"/>
    </source>
</evidence>
<dbReference type="AlphaFoldDB" id="A0ABD5RMZ6"/>
<dbReference type="SMART" id="SM00382">
    <property type="entry name" value="AAA"/>
    <property type="match status" value="1"/>
</dbReference>
<comment type="caution">
    <text evidence="15">The sequence shown here is derived from an EMBL/GenBank/DDBJ whole genome shotgun (WGS) entry which is preliminary data.</text>
</comment>
<gene>
    <name evidence="15" type="ORF">ACFPYI_10685</name>
</gene>
<dbReference type="Proteomes" id="UP001596099">
    <property type="component" value="Unassembled WGS sequence"/>
</dbReference>
<dbReference type="EMBL" id="JBHSQH010000001">
    <property type="protein sequence ID" value="MFC5971798.1"/>
    <property type="molecule type" value="Genomic_DNA"/>
</dbReference>
<dbReference type="PANTHER" id="PTHR43297">
    <property type="entry name" value="OLIGOPEPTIDE TRANSPORT ATP-BINDING PROTEIN APPD"/>
    <property type="match status" value="1"/>
</dbReference>
<dbReference type="NCBIfam" id="TIGR01727">
    <property type="entry name" value="oligo_HPY"/>
    <property type="match status" value="1"/>
</dbReference>
<dbReference type="GO" id="GO:0005886">
    <property type="term" value="C:plasma membrane"/>
    <property type="evidence" value="ECO:0007669"/>
    <property type="project" value="UniProtKB-SubCell"/>
</dbReference>
<keyword evidence="6" id="KW-1278">Translocase</keyword>
<dbReference type="Gene3D" id="3.40.50.300">
    <property type="entry name" value="P-loop containing nucleotide triphosphate hydrolases"/>
    <property type="match status" value="1"/>
</dbReference>
<comment type="catalytic activity">
    <reaction evidence="12">
        <text>Ni(2+)(out) + ATP + H2O = Ni(2+)(in) + ADP + phosphate + H(+)</text>
        <dbReference type="Rhea" id="RHEA:15557"/>
        <dbReference type="ChEBI" id="CHEBI:15377"/>
        <dbReference type="ChEBI" id="CHEBI:15378"/>
        <dbReference type="ChEBI" id="CHEBI:30616"/>
        <dbReference type="ChEBI" id="CHEBI:43474"/>
        <dbReference type="ChEBI" id="CHEBI:49786"/>
        <dbReference type="ChEBI" id="CHEBI:456216"/>
        <dbReference type="EC" id="7.2.2.11"/>
    </reaction>
    <physiologicalReaction direction="left-to-right" evidence="12">
        <dbReference type="Rhea" id="RHEA:15558"/>
    </physiologicalReaction>
</comment>
<keyword evidence="8" id="KW-0472">Membrane</keyword>
<feature type="domain" description="ABC transporter" evidence="14">
    <location>
        <begin position="6"/>
        <end position="310"/>
    </location>
</feature>